<accession>A0A2Z7BUA4</accession>
<proteinExistence type="predicted"/>
<sequence>MVPGCNLPSLRSQPSHPSSRQSKSLDTTGLRPRGPRFKKKSGSSSSGSGSSSSSSPRAEFFGQC</sequence>
<dbReference type="EMBL" id="KV004018">
    <property type="protein sequence ID" value="KZV35820.1"/>
    <property type="molecule type" value="Genomic_DNA"/>
</dbReference>
<evidence type="ECO:0000256" key="1">
    <source>
        <dbReference type="SAM" id="MobiDB-lite"/>
    </source>
</evidence>
<keyword evidence="3" id="KW-1185">Reference proteome</keyword>
<reference evidence="2 3" key="1">
    <citation type="journal article" date="2015" name="Proc. Natl. Acad. Sci. U.S.A.">
        <title>The resurrection genome of Boea hygrometrica: A blueprint for survival of dehydration.</title>
        <authorList>
            <person name="Xiao L."/>
            <person name="Yang G."/>
            <person name="Zhang L."/>
            <person name="Yang X."/>
            <person name="Zhao S."/>
            <person name="Ji Z."/>
            <person name="Zhou Q."/>
            <person name="Hu M."/>
            <person name="Wang Y."/>
            <person name="Chen M."/>
            <person name="Xu Y."/>
            <person name="Jin H."/>
            <person name="Xiao X."/>
            <person name="Hu G."/>
            <person name="Bao F."/>
            <person name="Hu Y."/>
            <person name="Wan P."/>
            <person name="Li L."/>
            <person name="Deng X."/>
            <person name="Kuang T."/>
            <person name="Xiang C."/>
            <person name="Zhu J.K."/>
            <person name="Oliver M.J."/>
            <person name="He Y."/>
        </authorList>
    </citation>
    <scope>NUCLEOTIDE SEQUENCE [LARGE SCALE GENOMIC DNA]</scope>
    <source>
        <strain evidence="3">cv. XS01</strain>
    </source>
</reference>
<name>A0A2Z7BUA4_9LAMI</name>
<dbReference type="AlphaFoldDB" id="A0A2Z7BUA4"/>
<feature type="region of interest" description="Disordered" evidence="1">
    <location>
        <begin position="1"/>
        <end position="64"/>
    </location>
</feature>
<protein>
    <submittedName>
        <fullName evidence="2">Uncharacterized protein</fullName>
    </submittedName>
</protein>
<evidence type="ECO:0000313" key="2">
    <source>
        <dbReference type="EMBL" id="KZV35820.1"/>
    </source>
</evidence>
<dbReference type="Proteomes" id="UP000250235">
    <property type="component" value="Unassembled WGS sequence"/>
</dbReference>
<gene>
    <name evidence="2" type="ORF">F511_09521</name>
</gene>
<evidence type="ECO:0000313" key="3">
    <source>
        <dbReference type="Proteomes" id="UP000250235"/>
    </source>
</evidence>
<feature type="compositionally biased region" description="Low complexity" evidence="1">
    <location>
        <begin position="7"/>
        <end position="25"/>
    </location>
</feature>
<feature type="compositionally biased region" description="Low complexity" evidence="1">
    <location>
        <begin position="42"/>
        <end position="55"/>
    </location>
</feature>
<organism evidence="2 3">
    <name type="scientific">Dorcoceras hygrometricum</name>
    <dbReference type="NCBI Taxonomy" id="472368"/>
    <lineage>
        <taxon>Eukaryota</taxon>
        <taxon>Viridiplantae</taxon>
        <taxon>Streptophyta</taxon>
        <taxon>Embryophyta</taxon>
        <taxon>Tracheophyta</taxon>
        <taxon>Spermatophyta</taxon>
        <taxon>Magnoliopsida</taxon>
        <taxon>eudicotyledons</taxon>
        <taxon>Gunneridae</taxon>
        <taxon>Pentapetalae</taxon>
        <taxon>asterids</taxon>
        <taxon>lamiids</taxon>
        <taxon>Lamiales</taxon>
        <taxon>Gesneriaceae</taxon>
        <taxon>Didymocarpoideae</taxon>
        <taxon>Trichosporeae</taxon>
        <taxon>Loxocarpinae</taxon>
        <taxon>Dorcoceras</taxon>
    </lineage>
</organism>